<evidence type="ECO:0000313" key="2">
    <source>
        <dbReference type="Proteomes" id="UP000694548"/>
    </source>
</evidence>
<sequence>SSFHSVPPSSGHYGAEPRTVMLRHPCLQSSPTSCCSDWEGSLWNTWSSVMDNRLDSTRTSLISSVDSCYTSDSATFARLLAVAAHTITGVSLNGRKRSYL</sequence>
<accession>A0A8C6L5W9</accession>
<organism evidence="1 2">
    <name type="scientific">Nothobranchius furzeri</name>
    <name type="common">Turquoise killifish</name>
    <dbReference type="NCBI Taxonomy" id="105023"/>
    <lineage>
        <taxon>Eukaryota</taxon>
        <taxon>Metazoa</taxon>
        <taxon>Chordata</taxon>
        <taxon>Craniata</taxon>
        <taxon>Vertebrata</taxon>
        <taxon>Euteleostomi</taxon>
        <taxon>Actinopterygii</taxon>
        <taxon>Neopterygii</taxon>
        <taxon>Teleostei</taxon>
        <taxon>Neoteleostei</taxon>
        <taxon>Acanthomorphata</taxon>
        <taxon>Ovalentaria</taxon>
        <taxon>Atherinomorphae</taxon>
        <taxon>Cyprinodontiformes</taxon>
        <taxon>Nothobranchiidae</taxon>
        <taxon>Nothobranchius</taxon>
    </lineage>
</organism>
<reference evidence="1" key="3">
    <citation type="submission" date="2025-09" db="UniProtKB">
        <authorList>
            <consortium name="Ensembl"/>
        </authorList>
    </citation>
    <scope>IDENTIFICATION</scope>
</reference>
<dbReference type="GeneTree" id="ENSGT01010000228854"/>
<dbReference type="Proteomes" id="UP000694548">
    <property type="component" value="Chromosome sgr11"/>
</dbReference>
<protein>
    <submittedName>
        <fullName evidence="1">Uncharacterized protein</fullName>
    </submittedName>
</protein>
<evidence type="ECO:0000313" key="1">
    <source>
        <dbReference type="Ensembl" id="ENSNFUP00015016123.1"/>
    </source>
</evidence>
<name>A0A8C6L5W9_NOTFU</name>
<dbReference type="AlphaFoldDB" id="A0A8C6L5W9"/>
<dbReference type="Ensembl" id="ENSNFUT00015016892.1">
    <property type="protein sequence ID" value="ENSNFUP00015016123.1"/>
    <property type="gene ID" value="ENSNFUG00015007732.1"/>
</dbReference>
<proteinExistence type="predicted"/>
<reference evidence="1" key="1">
    <citation type="submission" date="2014-08" db="EMBL/GenBank/DDBJ databases">
        <authorList>
            <person name="Senf B."/>
            <person name="Petzold A."/>
            <person name="Downie B.R."/>
            <person name="Koch P."/>
            <person name="Platzer M."/>
        </authorList>
    </citation>
    <scope>NUCLEOTIDE SEQUENCE [LARGE SCALE GENOMIC DNA]</scope>
    <source>
        <strain evidence="1">GRZ</strain>
    </source>
</reference>
<keyword evidence="2" id="KW-1185">Reference proteome</keyword>
<reference evidence="1" key="2">
    <citation type="submission" date="2025-08" db="UniProtKB">
        <authorList>
            <consortium name="Ensembl"/>
        </authorList>
    </citation>
    <scope>IDENTIFICATION</scope>
</reference>